<reference evidence="3 4" key="1">
    <citation type="submission" date="2021-07" db="EMBL/GenBank/DDBJ databases">
        <title>The Aristolochia fimbriata genome: insights into angiosperm evolution, floral development and chemical biosynthesis.</title>
        <authorList>
            <person name="Jiao Y."/>
        </authorList>
    </citation>
    <scope>NUCLEOTIDE SEQUENCE [LARGE SCALE GENOMIC DNA]</scope>
    <source>
        <strain evidence="3">IBCAS-2021</strain>
        <tissue evidence="3">Leaf</tissue>
    </source>
</reference>
<evidence type="ECO:0000256" key="1">
    <source>
        <dbReference type="RuleBase" id="RU361155"/>
    </source>
</evidence>
<feature type="domain" description="Sulfotransferase" evidence="2">
    <location>
        <begin position="23"/>
        <end position="89"/>
    </location>
</feature>
<organism evidence="3 4">
    <name type="scientific">Aristolochia fimbriata</name>
    <name type="common">White veined hardy Dutchman's pipe vine</name>
    <dbReference type="NCBI Taxonomy" id="158543"/>
    <lineage>
        <taxon>Eukaryota</taxon>
        <taxon>Viridiplantae</taxon>
        <taxon>Streptophyta</taxon>
        <taxon>Embryophyta</taxon>
        <taxon>Tracheophyta</taxon>
        <taxon>Spermatophyta</taxon>
        <taxon>Magnoliopsida</taxon>
        <taxon>Magnoliidae</taxon>
        <taxon>Piperales</taxon>
        <taxon>Aristolochiaceae</taxon>
        <taxon>Aristolochia</taxon>
    </lineage>
</organism>
<dbReference type="AlphaFoldDB" id="A0AAV7E481"/>
<comment type="caution">
    <text evidence="3">The sequence shown here is derived from an EMBL/GenBank/DDBJ whole genome shotgun (WGS) entry which is preliminary data.</text>
</comment>
<evidence type="ECO:0000313" key="3">
    <source>
        <dbReference type="EMBL" id="KAG9443339.1"/>
    </source>
</evidence>
<keyword evidence="4" id="KW-1185">Reference proteome</keyword>
<dbReference type="Proteomes" id="UP000825729">
    <property type="component" value="Unassembled WGS sequence"/>
</dbReference>
<keyword evidence="1" id="KW-0808">Transferase</keyword>
<comment type="similarity">
    <text evidence="1">Belongs to the sulfotransferase 1 family.</text>
</comment>
<dbReference type="InterPro" id="IPR000863">
    <property type="entry name" value="Sulfotransferase_dom"/>
</dbReference>
<dbReference type="SUPFAM" id="SSF52540">
    <property type="entry name" value="P-loop containing nucleoside triphosphate hydrolases"/>
    <property type="match status" value="1"/>
</dbReference>
<dbReference type="Gene3D" id="3.40.50.300">
    <property type="entry name" value="P-loop containing nucleotide triphosphate hydrolases"/>
    <property type="match status" value="1"/>
</dbReference>
<dbReference type="Pfam" id="PF00685">
    <property type="entry name" value="Sulfotransfer_1"/>
    <property type="match status" value="1"/>
</dbReference>
<sequence>MGDTTQEEADHETIDKDKITLAPDQVALGDLFQAFCQGTVLCYGPYLDHLLGYSKQSCNNRKVFFITYEELKELGPSEACEKISELLGAGARGGGGEGRRVEVQL</sequence>
<dbReference type="InterPro" id="IPR027417">
    <property type="entry name" value="P-loop_NTPase"/>
</dbReference>
<dbReference type="EC" id="2.8.2.-" evidence="1"/>
<protein>
    <recommendedName>
        <fullName evidence="1">Sulfotransferase</fullName>
        <ecNumber evidence="1">2.8.2.-</ecNumber>
    </recommendedName>
</protein>
<dbReference type="EMBL" id="JAINDJ010000006">
    <property type="protein sequence ID" value="KAG9443339.1"/>
    <property type="molecule type" value="Genomic_DNA"/>
</dbReference>
<evidence type="ECO:0000259" key="2">
    <source>
        <dbReference type="Pfam" id="PF00685"/>
    </source>
</evidence>
<dbReference type="GO" id="GO:0008146">
    <property type="term" value="F:sulfotransferase activity"/>
    <property type="evidence" value="ECO:0007669"/>
    <property type="project" value="InterPro"/>
</dbReference>
<proteinExistence type="inferred from homology"/>
<name>A0AAV7E481_ARIFI</name>
<evidence type="ECO:0000313" key="4">
    <source>
        <dbReference type="Proteomes" id="UP000825729"/>
    </source>
</evidence>
<accession>A0AAV7E481</accession>
<gene>
    <name evidence="3" type="ORF">H6P81_014679</name>
</gene>